<comment type="cofactor">
    <cofactor evidence="1">
        <name>FMN</name>
        <dbReference type="ChEBI" id="CHEBI:58210"/>
    </cofactor>
</comment>
<sequence>MKLAILYGTETGNAEMLAEDLTAELEGANEVDCHNLADFAPADFAPDTFYLLICSTYGDGELPASAQPFAEVMEAEKPDLSAIHFAIFGMGDSEYDETFNHGPKRLAELMAAHGANQIGDRIAHDASGADMAEDLAFPWAEAVIEMAQDTVGEAA</sequence>
<dbReference type="GO" id="GO:0010181">
    <property type="term" value="F:FMN binding"/>
    <property type="evidence" value="ECO:0007669"/>
    <property type="project" value="InterPro"/>
</dbReference>
<dbReference type="InterPro" id="IPR029039">
    <property type="entry name" value="Flavoprotein-like_sf"/>
</dbReference>
<keyword evidence="4" id="KW-0249">Electron transport</keyword>
<dbReference type="PANTHER" id="PTHR19384">
    <property type="entry name" value="NITRIC OXIDE SYNTHASE-RELATED"/>
    <property type="match status" value="1"/>
</dbReference>
<keyword evidence="4" id="KW-0813">Transport</keyword>
<dbReference type="EMBL" id="FODS01000018">
    <property type="protein sequence ID" value="SEO98804.1"/>
    <property type="molecule type" value="Genomic_DNA"/>
</dbReference>
<dbReference type="InterPro" id="IPR001094">
    <property type="entry name" value="Flavdoxin-like"/>
</dbReference>
<dbReference type="InterPro" id="IPR008254">
    <property type="entry name" value="Flavodoxin/NO_synth"/>
</dbReference>
<dbReference type="PROSITE" id="PS50902">
    <property type="entry name" value="FLAVODOXIN_LIKE"/>
    <property type="match status" value="1"/>
</dbReference>
<dbReference type="RefSeq" id="WP_093119455.1">
    <property type="nucleotide sequence ID" value="NZ_FODS01000018.1"/>
</dbReference>
<keyword evidence="2" id="KW-0285">Flavoprotein</keyword>
<proteinExistence type="predicted"/>
<evidence type="ECO:0000313" key="7">
    <source>
        <dbReference type="Proteomes" id="UP000198893"/>
    </source>
</evidence>
<evidence type="ECO:0000256" key="3">
    <source>
        <dbReference type="ARBA" id="ARBA00022643"/>
    </source>
</evidence>
<evidence type="ECO:0000256" key="1">
    <source>
        <dbReference type="ARBA" id="ARBA00001917"/>
    </source>
</evidence>
<organism evidence="6 7">
    <name type="scientific">Salinihabitans flavidus</name>
    <dbReference type="NCBI Taxonomy" id="569882"/>
    <lineage>
        <taxon>Bacteria</taxon>
        <taxon>Pseudomonadati</taxon>
        <taxon>Pseudomonadota</taxon>
        <taxon>Alphaproteobacteria</taxon>
        <taxon>Rhodobacterales</taxon>
        <taxon>Roseobacteraceae</taxon>
        <taxon>Salinihabitans</taxon>
    </lineage>
</organism>
<evidence type="ECO:0000256" key="4">
    <source>
        <dbReference type="ARBA" id="ARBA00022982"/>
    </source>
</evidence>
<keyword evidence="3" id="KW-0288">FMN</keyword>
<dbReference type="STRING" id="569882.SAMN04490248_11863"/>
<evidence type="ECO:0000259" key="5">
    <source>
        <dbReference type="PROSITE" id="PS50902"/>
    </source>
</evidence>
<name>A0A1H8U7J7_9RHOB</name>
<dbReference type="AlphaFoldDB" id="A0A1H8U7J7"/>
<dbReference type="PANTHER" id="PTHR19384:SF128">
    <property type="entry name" value="NADPH OXIDOREDUCTASE A"/>
    <property type="match status" value="1"/>
</dbReference>
<dbReference type="SUPFAM" id="SSF52218">
    <property type="entry name" value="Flavoproteins"/>
    <property type="match status" value="1"/>
</dbReference>
<dbReference type="Proteomes" id="UP000198893">
    <property type="component" value="Unassembled WGS sequence"/>
</dbReference>
<evidence type="ECO:0000256" key="2">
    <source>
        <dbReference type="ARBA" id="ARBA00022630"/>
    </source>
</evidence>
<gene>
    <name evidence="6" type="ORF">SAMN04490248_11863</name>
</gene>
<reference evidence="6 7" key="1">
    <citation type="submission" date="2016-10" db="EMBL/GenBank/DDBJ databases">
        <authorList>
            <person name="de Groot N.N."/>
        </authorList>
    </citation>
    <scope>NUCLEOTIDE SEQUENCE [LARGE SCALE GENOMIC DNA]</scope>
    <source>
        <strain evidence="6 7">DSM 27842</strain>
    </source>
</reference>
<dbReference type="GO" id="GO:0016491">
    <property type="term" value="F:oxidoreductase activity"/>
    <property type="evidence" value="ECO:0007669"/>
    <property type="project" value="TreeGrafter"/>
</dbReference>
<dbReference type="GO" id="GO:0050660">
    <property type="term" value="F:flavin adenine dinucleotide binding"/>
    <property type="evidence" value="ECO:0007669"/>
    <property type="project" value="TreeGrafter"/>
</dbReference>
<keyword evidence="7" id="KW-1185">Reference proteome</keyword>
<feature type="domain" description="Flavodoxin-like" evidence="5">
    <location>
        <begin position="3"/>
        <end position="144"/>
    </location>
</feature>
<dbReference type="Pfam" id="PF00258">
    <property type="entry name" value="Flavodoxin_1"/>
    <property type="match status" value="1"/>
</dbReference>
<protein>
    <submittedName>
        <fullName evidence="6">MioC protein</fullName>
    </submittedName>
</protein>
<dbReference type="OrthoDB" id="9816402at2"/>
<dbReference type="PRINTS" id="PR00369">
    <property type="entry name" value="FLAVODOXIN"/>
</dbReference>
<evidence type="ECO:0000313" key="6">
    <source>
        <dbReference type="EMBL" id="SEO98804.1"/>
    </source>
</evidence>
<dbReference type="GO" id="GO:0005829">
    <property type="term" value="C:cytosol"/>
    <property type="evidence" value="ECO:0007669"/>
    <property type="project" value="TreeGrafter"/>
</dbReference>
<dbReference type="Gene3D" id="3.40.50.360">
    <property type="match status" value="1"/>
</dbReference>
<accession>A0A1H8U7J7</accession>